<feature type="transmembrane region" description="Helical" evidence="2">
    <location>
        <begin position="340"/>
        <end position="358"/>
    </location>
</feature>
<dbReference type="AlphaFoldDB" id="A0A6C0FBT3"/>
<feature type="transmembrane region" description="Helical" evidence="2">
    <location>
        <begin position="179"/>
        <end position="197"/>
    </location>
</feature>
<name>A0A6C0FBT3_9ZZZZ</name>
<feature type="transmembrane region" description="Helical" evidence="2">
    <location>
        <begin position="203"/>
        <end position="228"/>
    </location>
</feature>
<evidence type="ECO:0000256" key="1">
    <source>
        <dbReference type="SAM" id="MobiDB-lite"/>
    </source>
</evidence>
<protein>
    <submittedName>
        <fullName evidence="3">Uncharacterized protein</fullName>
    </submittedName>
</protein>
<feature type="transmembrane region" description="Helical" evidence="2">
    <location>
        <begin position="79"/>
        <end position="101"/>
    </location>
</feature>
<keyword evidence="2" id="KW-0472">Membrane</keyword>
<feature type="region of interest" description="Disordered" evidence="1">
    <location>
        <begin position="759"/>
        <end position="801"/>
    </location>
</feature>
<accession>A0A6C0FBT3</accession>
<feature type="transmembrane region" description="Helical" evidence="2">
    <location>
        <begin position="113"/>
        <end position="134"/>
    </location>
</feature>
<evidence type="ECO:0000256" key="2">
    <source>
        <dbReference type="SAM" id="Phobius"/>
    </source>
</evidence>
<feature type="transmembrane region" description="Helical" evidence="2">
    <location>
        <begin position="35"/>
        <end position="59"/>
    </location>
</feature>
<reference evidence="3" key="1">
    <citation type="journal article" date="2020" name="Nature">
        <title>Giant virus diversity and host interactions through global metagenomics.</title>
        <authorList>
            <person name="Schulz F."/>
            <person name="Roux S."/>
            <person name="Paez-Espino D."/>
            <person name="Jungbluth S."/>
            <person name="Walsh D.A."/>
            <person name="Denef V.J."/>
            <person name="McMahon K.D."/>
            <person name="Konstantinidis K.T."/>
            <person name="Eloe-Fadrosh E.A."/>
            <person name="Kyrpides N.C."/>
            <person name="Woyke T."/>
        </authorList>
    </citation>
    <scope>NUCLEOTIDE SEQUENCE</scope>
    <source>
        <strain evidence="3">GVMAG-S-ERX556106-38</strain>
    </source>
</reference>
<dbReference type="SUPFAM" id="SSF49899">
    <property type="entry name" value="Concanavalin A-like lectins/glucanases"/>
    <property type="match status" value="1"/>
</dbReference>
<organism evidence="3">
    <name type="scientific">viral metagenome</name>
    <dbReference type="NCBI Taxonomy" id="1070528"/>
    <lineage>
        <taxon>unclassified sequences</taxon>
        <taxon>metagenomes</taxon>
        <taxon>organismal metagenomes</taxon>
    </lineage>
</organism>
<feature type="transmembrane region" description="Helical" evidence="2">
    <location>
        <begin position="140"/>
        <end position="159"/>
    </location>
</feature>
<feature type="transmembrane region" description="Helical" evidence="2">
    <location>
        <begin position="370"/>
        <end position="390"/>
    </location>
</feature>
<evidence type="ECO:0000313" key="3">
    <source>
        <dbReference type="EMBL" id="QHT38662.1"/>
    </source>
</evidence>
<proteinExistence type="predicted"/>
<sequence>MESPPIQENNVPTGEGNQKDSILINTIEKLSDSKVYLFVFTLIVIFTIISFIILFSGVNKNNVTVSAIDRFFRGFNVKTFTVVMLSILITFIVGIILLLYTKTFKTVFQVIDKLGWSFALMLFIIGLVIFYYYIKPDVLEQYSIIFLGVICLLAFKFFYNALQQTEEETYRPNLQIEKIRFSLAYFAFLCFVFIMYFNDIGGIVSNFLGPSVIFTFVLLAIGLVYLLNLLSFPLVKQPTDSTKSIFASFTWFGIFHTLLFIGTVATFAIGVVTNYKHFSDDDGKLSFKNSNLATLSVLFGFIMSLWLVFYLVRTAKNPKDTLTGSESSKLNSVSNIAQQAINLILGFTLIGVLIAWGFDLAQNYESDNKIIPLLLNIGLILVIVYFAYKYLANSTQFQKSPYYRLVVNLIFYIPCLLYNIVEWIFAKFGITIPTLDELISGAKSTNIGTRKDLIILVGIIFLNALYFVIAPYAINKVAKQGGNVVVLQPVPLSQPAMLGSYMKLNGIDPEDGKKPVSQQAGIINYTYAISFWVYFNSNEGTNKNTFYTVLNFGEMPHIKWNPKRGELSVTLKSKPGTTEENIFYPETLDDAKDTIIYKSNEFKAQRWNNIVVNYTNGTFDFFINSKLVKSKNDVVPVIEQSALNIGSPELNGSICNLIYFNFSLTLTKIHYLYNLVKNNDPPIPLNTSFGSTEKAIYDAVGHKNNEKTVIPINIETDIFNAKQVIDRVDQVADTINPLPRSDFLSLHWYFKQNKDGNNSIHSGGAEDTCKYPQGDPDSTPSPFGGLANTDKNNKLSLTKKS</sequence>
<feature type="transmembrane region" description="Helical" evidence="2">
    <location>
        <begin position="249"/>
        <end position="272"/>
    </location>
</feature>
<dbReference type="Pfam" id="PF13385">
    <property type="entry name" value="Laminin_G_3"/>
    <property type="match status" value="1"/>
</dbReference>
<feature type="transmembrane region" description="Helical" evidence="2">
    <location>
        <begin position="402"/>
        <end position="421"/>
    </location>
</feature>
<keyword evidence="2" id="KW-0812">Transmembrane</keyword>
<dbReference type="Gene3D" id="2.60.120.200">
    <property type="match status" value="1"/>
</dbReference>
<keyword evidence="2" id="KW-1133">Transmembrane helix</keyword>
<dbReference type="EMBL" id="MN738832">
    <property type="protein sequence ID" value="QHT38662.1"/>
    <property type="molecule type" value="Genomic_DNA"/>
</dbReference>
<feature type="transmembrane region" description="Helical" evidence="2">
    <location>
        <begin position="292"/>
        <end position="312"/>
    </location>
</feature>
<dbReference type="InterPro" id="IPR013320">
    <property type="entry name" value="ConA-like_dom_sf"/>
</dbReference>
<feature type="transmembrane region" description="Helical" evidence="2">
    <location>
        <begin position="453"/>
        <end position="474"/>
    </location>
</feature>